<name>A0A024VGK4_PLAFA</name>
<proteinExistence type="predicted"/>
<sequence>MYIKIHIQKPNIIEESNTIEESNKIEESNIIEESNTIEEQNKIEKVNQTKSPLRNHQIQINNTIDKIIQNSNGDEKLQRLKCTSWLINNMESSEEVKQRLRGLAQSYIYNPDESKKRKIIKEIYKYSKKEENNDIKNMFLKILKCRDLSNTEPREYHLPLQGLSRPCCLFCIYSTKHF</sequence>
<protein>
    <submittedName>
        <fullName evidence="1">Uncharacterized protein</fullName>
    </submittedName>
</protein>
<accession>A0A024VGK4</accession>
<evidence type="ECO:0000313" key="1">
    <source>
        <dbReference type="EMBL" id="ETW27046.1"/>
    </source>
</evidence>
<reference evidence="1 2" key="1">
    <citation type="submission" date="2013-02" db="EMBL/GenBank/DDBJ databases">
        <title>The Genome Annotation of Plasmodium falciparum FCH/4.</title>
        <authorList>
            <consortium name="The Broad Institute Genome Sequencing Platform"/>
            <consortium name="The Broad Institute Genome Sequencing Center for Infectious Disease"/>
            <person name="Neafsey D."/>
            <person name="Hoffman S."/>
            <person name="Volkman S."/>
            <person name="Rosenthal P."/>
            <person name="Walker B."/>
            <person name="Young S.K."/>
            <person name="Zeng Q."/>
            <person name="Gargeya S."/>
            <person name="Fitzgerald M."/>
            <person name="Haas B."/>
            <person name="Abouelleil A."/>
            <person name="Allen A.W."/>
            <person name="Alvarado L."/>
            <person name="Arachchi H.M."/>
            <person name="Berlin A.M."/>
            <person name="Chapman S.B."/>
            <person name="Gainer-Dewar J."/>
            <person name="Goldberg J."/>
            <person name="Griggs A."/>
            <person name="Gujja S."/>
            <person name="Hansen M."/>
            <person name="Howarth C."/>
            <person name="Imamovic A."/>
            <person name="Ireland A."/>
            <person name="Larimer J."/>
            <person name="McCowan C."/>
            <person name="Murphy C."/>
            <person name="Pearson M."/>
            <person name="Poon T.W."/>
            <person name="Priest M."/>
            <person name="Roberts A."/>
            <person name="Saif S."/>
            <person name="Shea T."/>
            <person name="Sisk P."/>
            <person name="Sykes S."/>
            <person name="Wortman J."/>
            <person name="Nusbaum C."/>
            <person name="Birren B."/>
        </authorList>
    </citation>
    <scope>NUCLEOTIDE SEQUENCE [LARGE SCALE GENOMIC DNA]</scope>
    <source>
        <strain evidence="1 2">FCH/4</strain>
    </source>
</reference>
<reference evidence="1 2" key="2">
    <citation type="submission" date="2013-02" db="EMBL/GenBank/DDBJ databases">
        <title>The Genome Sequence of Plasmodium falciparum FCH/4.</title>
        <authorList>
            <consortium name="The Broad Institute Genome Sequencing Platform"/>
            <consortium name="The Broad Institute Genome Sequencing Center for Infectious Disease"/>
            <person name="Neafsey D."/>
            <person name="Cheeseman I."/>
            <person name="Volkman S."/>
            <person name="Adams J."/>
            <person name="Walker B."/>
            <person name="Young S.K."/>
            <person name="Zeng Q."/>
            <person name="Gargeya S."/>
            <person name="Fitzgerald M."/>
            <person name="Haas B."/>
            <person name="Abouelleil A."/>
            <person name="Alvarado L."/>
            <person name="Arachchi H.M."/>
            <person name="Berlin A.M."/>
            <person name="Chapman S.B."/>
            <person name="Dewar J."/>
            <person name="Goldberg J."/>
            <person name="Griggs A."/>
            <person name="Gujja S."/>
            <person name="Hansen M."/>
            <person name="Howarth C."/>
            <person name="Imamovic A."/>
            <person name="Larimer J."/>
            <person name="McCowan C."/>
            <person name="Murphy C."/>
            <person name="Neiman D."/>
            <person name="Pearson M."/>
            <person name="Priest M."/>
            <person name="Roberts A."/>
            <person name="Saif S."/>
            <person name="Shea T."/>
            <person name="Sisk P."/>
            <person name="Sykes S."/>
            <person name="Wortman J."/>
            <person name="Nusbaum C."/>
            <person name="Birren B."/>
        </authorList>
    </citation>
    <scope>NUCLEOTIDE SEQUENCE [LARGE SCALE GENOMIC DNA]</scope>
    <source>
        <strain evidence="1 2">FCH/4</strain>
    </source>
</reference>
<dbReference type="EMBL" id="KI928121">
    <property type="protein sequence ID" value="ETW27046.1"/>
    <property type="molecule type" value="Genomic_DNA"/>
</dbReference>
<dbReference type="OrthoDB" id="378482at2759"/>
<dbReference type="AlphaFoldDB" id="A0A024VGK4"/>
<dbReference type="Proteomes" id="UP000030656">
    <property type="component" value="Unassembled WGS sequence"/>
</dbReference>
<gene>
    <name evidence="1" type="ORF">PFFCH_05519</name>
</gene>
<organism evidence="1 2">
    <name type="scientific">Plasmodium falciparum FCH/4</name>
    <dbReference type="NCBI Taxonomy" id="1036724"/>
    <lineage>
        <taxon>Eukaryota</taxon>
        <taxon>Sar</taxon>
        <taxon>Alveolata</taxon>
        <taxon>Apicomplexa</taxon>
        <taxon>Aconoidasida</taxon>
        <taxon>Haemosporida</taxon>
        <taxon>Plasmodiidae</taxon>
        <taxon>Plasmodium</taxon>
        <taxon>Plasmodium (Laverania)</taxon>
    </lineage>
</organism>
<evidence type="ECO:0000313" key="2">
    <source>
        <dbReference type="Proteomes" id="UP000030656"/>
    </source>
</evidence>